<dbReference type="PANTHER" id="PTHR21354:SF0">
    <property type="entry name" value="ZINC FINGER PROTEIN 511"/>
    <property type="match status" value="1"/>
</dbReference>
<gene>
    <name evidence="3" type="ORF">D9758_008010</name>
</gene>
<feature type="compositionally biased region" description="Basic and acidic residues" evidence="1">
    <location>
        <begin position="211"/>
        <end position="228"/>
    </location>
</feature>
<sequence length="270" mass="29385">MLTIRQNVMILWLQCGKKGERRLCALSFDLNGSRLPRFSVKFGCFLGTCPKKFSTPKARRLHLIQAHHYPKEYFFAVTNKGVGGLLKRWGEGASMIRGEWKQREGPQRNDESDDDEATHEEEMEDADVVQSSFNDIGFDTGSTPAKANAQDNLDGLADSMSSLSLVPSAIRFGRGGKKAGLAHGRAHDVDTVASARGQKRGRGGGRGGVNKLEKRGEIPNGQDHEHIDMGAAVNHSSGRGRDIHRGRGVINLRGLGGGRGRGRGRGRGTM</sequence>
<feature type="region of interest" description="Disordered" evidence="1">
    <location>
        <begin position="195"/>
        <end position="270"/>
    </location>
</feature>
<accession>A0A8H5D0A8</accession>
<proteinExistence type="predicted"/>
<dbReference type="PROSITE" id="PS00028">
    <property type="entry name" value="ZINC_FINGER_C2H2_1"/>
    <property type="match status" value="1"/>
</dbReference>
<dbReference type="OrthoDB" id="18440at2759"/>
<protein>
    <recommendedName>
        <fullName evidence="2">C2H2-type domain-containing protein</fullName>
    </recommendedName>
</protein>
<evidence type="ECO:0000259" key="2">
    <source>
        <dbReference type="PROSITE" id="PS00028"/>
    </source>
</evidence>
<reference evidence="3 4" key="1">
    <citation type="journal article" date="2020" name="ISME J.">
        <title>Uncovering the hidden diversity of litter-decomposition mechanisms in mushroom-forming fungi.</title>
        <authorList>
            <person name="Floudas D."/>
            <person name="Bentzer J."/>
            <person name="Ahren D."/>
            <person name="Johansson T."/>
            <person name="Persson P."/>
            <person name="Tunlid A."/>
        </authorList>
    </citation>
    <scope>NUCLEOTIDE SEQUENCE [LARGE SCALE GENOMIC DNA]</scope>
    <source>
        <strain evidence="3 4">CBS 291.85</strain>
    </source>
</reference>
<dbReference type="EMBL" id="JAACJM010000071">
    <property type="protein sequence ID" value="KAF5351289.1"/>
    <property type="molecule type" value="Genomic_DNA"/>
</dbReference>
<name>A0A8H5D0A8_9AGAR</name>
<feature type="compositionally biased region" description="Polar residues" evidence="1">
    <location>
        <begin position="129"/>
        <end position="150"/>
    </location>
</feature>
<evidence type="ECO:0000256" key="1">
    <source>
        <dbReference type="SAM" id="MobiDB-lite"/>
    </source>
</evidence>
<keyword evidence="4" id="KW-1185">Reference proteome</keyword>
<feature type="region of interest" description="Disordered" evidence="1">
    <location>
        <begin position="97"/>
        <end position="150"/>
    </location>
</feature>
<dbReference type="Proteomes" id="UP000559256">
    <property type="component" value="Unassembled WGS sequence"/>
</dbReference>
<dbReference type="AlphaFoldDB" id="A0A8H5D0A8"/>
<feature type="compositionally biased region" description="Basic residues" evidence="1">
    <location>
        <begin position="260"/>
        <end position="270"/>
    </location>
</feature>
<evidence type="ECO:0000313" key="4">
    <source>
        <dbReference type="Proteomes" id="UP000559256"/>
    </source>
</evidence>
<feature type="compositionally biased region" description="Acidic residues" evidence="1">
    <location>
        <begin position="111"/>
        <end position="127"/>
    </location>
</feature>
<dbReference type="InterPro" id="IPR039258">
    <property type="entry name" value="ZNF511"/>
</dbReference>
<comment type="caution">
    <text evidence="3">The sequence shown here is derived from an EMBL/GenBank/DDBJ whole genome shotgun (WGS) entry which is preliminary data.</text>
</comment>
<feature type="compositionally biased region" description="Basic and acidic residues" evidence="1">
    <location>
        <begin position="98"/>
        <end position="110"/>
    </location>
</feature>
<evidence type="ECO:0000313" key="3">
    <source>
        <dbReference type="EMBL" id="KAF5351289.1"/>
    </source>
</evidence>
<organism evidence="3 4">
    <name type="scientific">Tetrapyrgos nigripes</name>
    <dbReference type="NCBI Taxonomy" id="182062"/>
    <lineage>
        <taxon>Eukaryota</taxon>
        <taxon>Fungi</taxon>
        <taxon>Dikarya</taxon>
        <taxon>Basidiomycota</taxon>
        <taxon>Agaricomycotina</taxon>
        <taxon>Agaricomycetes</taxon>
        <taxon>Agaricomycetidae</taxon>
        <taxon>Agaricales</taxon>
        <taxon>Marasmiineae</taxon>
        <taxon>Marasmiaceae</taxon>
        <taxon>Tetrapyrgos</taxon>
    </lineage>
</organism>
<dbReference type="PANTHER" id="PTHR21354">
    <property type="entry name" value="ZINC FINGER PROTEIN 511"/>
    <property type="match status" value="1"/>
</dbReference>
<dbReference type="InterPro" id="IPR013087">
    <property type="entry name" value="Znf_C2H2_type"/>
</dbReference>
<feature type="domain" description="C2H2-type" evidence="2">
    <location>
        <begin position="44"/>
        <end position="68"/>
    </location>
</feature>